<sequence length="263" mass="29629">MGDHFVLLVDRLLTESTLEAAIFESRNLLKQSTDVAADDIEIDLSSYDRDSRDCSSPRKIVECRICQDEDENSNMDTPCSCCGSLKLSLHSCASMLTTDAYRGGVMRRPFKPGYTAPPPMFQIGRIPVNFRGNWEISRRDLNNSRFIAVVSPDRNFIDPESDEYAASTARSEFCCRSFMILLVLRHVLPVIFSERVDYSLPLFLLLLLRACGVILPIYIILRAVNAIQSCRRHQESPEISDTPSDEEAGLPTLPHQAGVMRIH</sequence>
<dbReference type="GO" id="GO:0016567">
    <property type="term" value="P:protein ubiquitination"/>
    <property type="evidence" value="ECO:0007669"/>
    <property type="project" value="TreeGrafter"/>
</dbReference>
<dbReference type="EMBL" id="WJXA01000009">
    <property type="protein sequence ID" value="KAF7131637.1"/>
    <property type="molecule type" value="Genomic_DNA"/>
</dbReference>
<keyword evidence="2" id="KW-0863">Zinc-finger</keyword>
<feature type="domain" description="RING-CH-type" evidence="5">
    <location>
        <begin position="62"/>
        <end position="103"/>
    </location>
</feature>
<feature type="transmembrane region" description="Helical" evidence="4">
    <location>
        <begin position="198"/>
        <end position="221"/>
    </location>
</feature>
<keyword evidence="4" id="KW-0472">Membrane</keyword>
<proteinExistence type="predicted"/>
<evidence type="ECO:0000256" key="1">
    <source>
        <dbReference type="ARBA" id="ARBA00022723"/>
    </source>
</evidence>
<dbReference type="OrthoDB" id="264354at2759"/>
<dbReference type="AlphaFoldDB" id="A0A834GGK7"/>
<name>A0A834GGK7_RHOSS</name>
<comment type="caution">
    <text evidence="6">The sequence shown here is derived from an EMBL/GenBank/DDBJ whole genome shotgun (WGS) entry which is preliminary data.</text>
</comment>
<dbReference type="GO" id="GO:0004842">
    <property type="term" value="F:ubiquitin-protein transferase activity"/>
    <property type="evidence" value="ECO:0007669"/>
    <property type="project" value="TreeGrafter"/>
</dbReference>
<gene>
    <name evidence="6" type="ORF">RHSIM_Rhsim09G0068500</name>
</gene>
<dbReference type="PANTHER" id="PTHR23012">
    <property type="entry name" value="RING/FYVE/PHD ZINC FINGER DOMAIN-CONTAINING"/>
    <property type="match status" value="1"/>
</dbReference>
<keyword evidence="4" id="KW-1133">Transmembrane helix</keyword>
<dbReference type="GO" id="GO:0016020">
    <property type="term" value="C:membrane"/>
    <property type="evidence" value="ECO:0007669"/>
    <property type="project" value="TreeGrafter"/>
</dbReference>
<dbReference type="PANTHER" id="PTHR23012:SF93">
    <property type="entry name" value="RING_FYVE_PHD ZINC FINGER SUPERFAMILY PROTEIN"/>
    <property type="match status" value="1"/>
</dbReference>
<keyword evidence="1" id="KW-0479">Metal-binding</keyword>
<evidence type="ECO:0000259" key="5">
    <source>
        <dbReference type="SMART" id="SM00744"/>
    </source>
</evidence>
<dbReference type="SMART" id="SM00744">
    <property type="entry name" value="RINGv"/>
    <property type="match status" value="1"/>
</dbReference>
<dbReference type="InterPro" id="IPR011016">
    <property type="entry name" value="Znf_RING-CH"/>
</dbReference>
<evidence type="ECO:0000313" key="6">
    <source>
        <dbReference type="EMBL" id="KAF7131637.1"/>
    </source>
</evidence>
<evidence type="ECO:0000256" key="3">
    <source>
        <dbReference type="ARBA" id="ARBA00022833"/>
    </source>
</evidence>
<keyword evidence="7" id="KW-1185">Reference proteome</keyword>
<evidence type="ECO:0000256" key="2">
    <source>
        <dbReference type="ARBA" id="ARBA00022771"/>
    </source>
</evidence>
<dbReference type="InterPro" id="IPR033275">
    <property type="entry name" value="MARCH-like"/>
</dbReference>
<reference evidence="6" key="1">
    <citation type="submission" date="2019-11" db="EMBL/GenBank/DDBJ databases">
        <authorList>
            <person name="Liu Y."/>
            <person name="Hou J."/>
            <person name="Li T.-Q."/>
            <person name="Guan C.-H."/>
            <person name="Wu X."/>
            <person name="Wu H.-Z."/>
            <person name="Ling F."/>
            <person name="Zhang R."/>
            <person name="Shi X.-G."/>
            <person name="Ren J.-P."/>
            <person name="Chen E.-F."/>
            <person name="Sun J.-M."/>
        </authorList>
    </citation>
    <scope>NUCLEOTIDE SEQUENCE</scope>
    <source>
        <strain evidence="6">Adult_tree_wgs_1</strain>
        <tissue evidence="6">Leaves</tissue>
    </source>
</reference>
<accession>A0A834GGK7</accession>
<protein>
    <recommendedName>
        <fullName evidence="5">RING-CH-type domain-containing protein</fullName>
    </recommendedName>
</protein>
<organism evidence="6 7">
    <name type="scientific">Rhododendron simsii</name>
    <name type="common">Sims's rhododendron</name>
    <dbReference type="NCBI Taxonomy" id="118357"/>
    <lineage>
        <taxon>Eukaryota</taxon>
        <taxon>Viridiplantae</taxon>
        <taxon>Streptophyta</taxon>
        <taxon>Embryophyta</taxon>
        <taxon>Tracheophyta</taxon>
        <taxon>Spermatophyta</taxon>
        <taxon>Magnoliopsida</taxon>
        <taxon>eudicotyledons</taxon>
        <taxon>Gunneridae</taxon>
        <taxon>Pentapetalae</taxon>
        <taxon>asterids</taxon>
        <taxon>Ericales</taxon>
        <taxon>Ericaceae</taxon>
        <taxon>Ericoideae</taxon>
        <taxon>Rhodoreae</taxon>
        <taxon>Rhododendron</taxon>
    </lineage>
</organism>
<keyword evidence="4" id="KW-0812">Transmembrane</keyword>
<dbReference type="Pfam" id="PF12428">
    <property type="entry name" value="DUF3675"/>
    <property type="match status" value="1"/>
</dbReference>
<evidence type="ECO:0000256" key="4">
    <source>
        <dbReference type="SAM" id="Phobius"/>
    </source>
</evidence>
<evidence type="ECO:0000313" key="7">
    <source>
        <dbReference type="Proteomes" id="UP000626092"/>
    </source>
</evidence>
<keyword evidence="3" id="KW-0862">Zinc</keyword>
<dbReference type="GO" id="GO:0008270">
    <property type="term" value="F:zinc ion binding"/>
    <property type="evidence" value="ECO:0007669"/>
    <property type="project" value="UniProtKB-KW"/>
</dbReference>
<dbReference type="Proteomes" id="UP000626092">
    <property type="component" value="Unassembled WGS sequence"/>
</dbReference>
<dbReference type="InterPro" id="IPR022143">
    <property type="entry name" value="DUF3675"/>
</dbReference>
<dbReference type="Pfam" id="PF12906">
    <property type="entry name" value="RINGv"/>
    <property type="match status" value="1"/>
</dbReference>